<dbReference type="WBParaSite" id="JU765_v2.g20299.t3">
    <property type="protein sequence ID" value="JU765_v2.g20299.t3"/>
    <property type="gene ID" value="JU765_v2.g20299"/>
</dbReference>
<organism evidence="1 2">
    <name type="scientific">Panagrolaimus sp. JU765</name>
    <dbReference type="NCBI Taxonomy" id="591449"/>
    <lineage>
        <taxon>Eukaryota</taxon>
        <taxon>Metazoa</taxon>
        <taxon>Ecdysozoa</taxon>
        <taxon>Nematoda</taxon>
        <taxon>Chromadorea</taxon>
        <taxon>Rhabditida</taxon>
        <taxon>Tylenchina</taxon>
        <taxon>Panagrolaimomorpha</taxon>
        <taxon>Panagrolaimoidea</taxon>
        <taxon>Panagrolaimidae</taxon>
        <taxon>Panagrolaimus</taxon>
    </lineage>
</organism>
<accession>A0AC34QXX5</accession>
<dbReference type="Proteomes" id="UP000887576">
    <property type="component" value="Unplaced"/>
</dbReference>
<name>A0AC34QXX5_9BILA</name>
<evidence type="ECO:0000313" key="2">
    <source>
        <dbReference type="WBParaSite" id="JU765_v2.g20299.t3"/>
    </source>
</evidence>
<proteinExistence type="predicted"/>
<evidence type="ECO:0000313" key="1">
    <source>
        <dbReference type="Proteomes" id="UP000887576"/>
    </source>
</evidence>
<reference evidence="2" key="1">
    <citation type="submission" date="2022-11" db="UniProtKB">
        <authorList>
            <consortium name="WormBaseParasite"/>
        </authorList>
    </citation>
    <scope>IDENTIFICATION</scope>
</reference>
<protein>
    <submittedName>
        <fullName evidence="2">Protein GPR107</fullName>
    </submittedName>
</protein>
<sequence>MAKALNFTWIFLFFNVAVGTIHYLSLRDETRRNVALTKFGYDDGGTLQFSLSNFTVPDEVVSFKDTPENRQTDKYGLIGFTLSRGSAISEGVRSNPHVCQLSNADQGLDALFFIFDFSKERLNVVRSGFITDIKFCSTLEESGFITDIKFCSTLEECPTVYDMSEVNATRPPEDENVFKRILHKIVPPDNAIAWKDYIPLTSNGNKYNVQFAIRFFGTQRGEYQMFYHNCFNYKENGYNDRVAVDFAVSIVEMNRNSYLSAGDIIKPHIYLYLAFCFAIASITWMHKLCRSDYLSAGDIIKPHIYLYLAFCFAIASITWMHKLCRSDSNMVFRVHKLMAALIILKTMSNFLTDRDRNLFMIVLPLQIIDNIVMAIIDESEFAEQRYYFWVEVFMFLDLFCCVAIILPIIWSIRHLEEGARTDGKAAFNLEKLRLFRQFYVIVIAYIYLTRFAKFMFDQTLPFNLEWLSVAITETATLFFFCLVGYKFRPVRTNPYLKLSQDGRNDEDDDEAFALTPNGLYENVSKVQRITVNEVDEIPGTIGGYDSDDDENDTLLRTKGEVSIL</sequence>